<keyword evidence="1 5" id="KW-0378">Hydrolase</keyword>
<gene>
    <name evidence="5" type="primary">pagL</name>
    <name evidence="5" type="ORF">PS943_05719</name>
</gene>
<dbReference type="Proteomes" id="UP000325645">
    <property type="component" value="Unassembled WGS sequence"/>
</dbReference>
<comment type="function">
    <text evidence="1">Has lipid A 3-O-deacylase activity. Hydrolyzes the ester bond at the 3 position of lipid A, a bioactive component of lipopolysaccharide (LPS), thereby releasing the primary fatty acyl moiety.</text>
</comment>
<proteinExistence type="inferred from homology"/>
<feature type="active site" description="Charge relay system" evidence="2">
    <location>
        <position position="153"/>
    </location>
</feature>
<comment type="subcellular location">
    <subcellularLocation>
        <location evidence="1">Cell outer membrane</location>
        <topology evidence="1">Multi-pass membrane protein</topology>
    </subcellularLocation>
</comment>
<keyword evidence="1" id="KW-0472">Membrane</keyword>
<feature type="signal peptide" evidence="4">
    <location>
        <begin position="1"/>
        <end position="26"/>
    </location>
</feature>
<protein>
    <recommendedName>
        <fullName evidence="1">Lipid A deacylase</fullName>
        <ecNumber evidence="1">3.1.1.77</ecNumber>
    </recommendedName>
    <alternativeName>
        <fullName evidence="1">LPS 3-O-deacylase</fullName>
    </alternativeName>
    <alternativeName>
        <fullName evidence="1">Outer membrane enzyme</fullName>
    </alternativeName>
</protein>
<evidence type="ECO:0000256" key="4">
    <source>
        <dbReference type="SAM" id="SignalP"/>
    </source>
</evidence>
<organism evidence="5 6">
    <name type="scientific">Pseudomonas fluorescens</name>
    <dbReference type="NCBI Taxonomy" id="294"/>
    <lineage>
        <taxon>Bacteria</taxon>
        <taxon>Pseudomonadati</taxon>
        <taxon>Pseudomonadota</taxon>
        <taxon>Gammaproteobacteria</taxon>
        <taxon>Pseudomonadales</taxon>
        <taxon>Pseudomonadaceae</taxon>
        <taxon>Pseudomonas</taxon>
    </lineage>
</organism>
<evidence type="ECO:0000256" key="3">
    <source>
        <dbReference type="PIRSR" id="PIRSR029681-2"/>
    </source>
</evidence>
<feature type="chain" id="PRO_5023109749" description="Lipid A deacylase" evidence="4">
    <location>
        <begin position="27"/>
        <end position="175"/>
    </location>
</feature>
<dbReference type="GO" id="GO:0050528">
    <property type="term" value="F:acyloxyacyl hydrolase activity"/>
    <property type="evidence" value="ECO:0007669"/>
    <property type="project" value="UniProtKB-EC"/>
</dbReference>
<dbReference type="PIRSF" id="PIRSF029681">
    <property type="entry name" value="PagL"/>
    <property type="match status" value="1"/>
</dbReference>
<comment type="similarity">
    <text evidence="1">Belongs to the PagL family.</text>
</comment>
<dbReference type="Pfam" id="PF09411">
    <property type="entry name" value="PagL"/>
    <property type="match status" value="1"/>
</dbReference>
<reference evidence="5 6" key="1">
    <citation type="submission" date="2019-09" db="EMBL/GenBank/DDBJ databases">
        <authorList>
            <person name="Chandra G."/>
            <person name="Truman W A."/>
        </authorList>
    </citation>
    <scope>NUCLEOTIDE SEQUENCE [LARGE SCALE GENOMIC DNA]</scope>
    <source>
        <strain evidence="5">PS943</strain>
    </source>
</reference>
<sequence length="175" mass="19202" precursor="true">MFLVKRLFCLAAIAAALMGHSFTAQAAGVEFAVGQTSESTMTYRLGMQFDWDKSWLQSDIGRLTGYWSGAYTYWDGDKTSSNHSLSFAPVLVYEFAGQTVKPYLELGVGVAVFANTEVENNNLGNAFQFEDRFGFGLRFTGGHEVGIRATHYSNAGISSSNDGVESYALHYTMPL</sequence>
<dbReference type="Gene3D" id="2.40.160.20">
    <property type="match status" value="1"/>
</dbReference>
<evidence type="ECO:0000256" key="1">
    <source>
        <dbReference type="PIRNR" id="PIRNR029681"/>
    </source>
</evidence>
<feature type="active site" description="Charge relay system" evidence="2">
    <location>
        <position position="165"/>
    </location>
</feature>
<comment type="subunit">
    <text evidence="1">Homodimer.</text>
</comment>
<feature type="site" description="Critical for activity" evidence="3">
    <location>
        <position position="154"/>
    </location>
</feature>
<dbReference type="EC" id="3.1.1.77" evidence="1"/>
<name>A0A5E7WTQ2_PSEFL</name>
<dbReference type="EMBL" id="CABVJH010000016">
    <property type="protein sequence ID" value="VVQ38271.1"/>
    <property type="molecule type" value="Genomic_DNA"/>
</dbReference>
<comment type="catalytic activity">
    <reaction evidence="1">
        <text>a 3-(acyloxy)acyl derivative of bacterial toxin + H2O = a 3-hydroxyacyl derivative of bacterial toxin + a fatty acid + H(+)</text>
        <dbReference type="Rhea" id="RHEA:12032"/>
        <dbReference type="ChEBI" id="CHEBI:15377"/>
        <dbReference type="ChEBI" id="CHEBI:15378"/>
        <dbReference type="ChEBI" id="CHEBI:28868"/>
        <dbReference type="ChEBI" id="CHEBI:136853"/>
        <dbReference type="ChEBI" id="CHEBI:140675"/>
        <dbReference type="EC" id="3.1.1.77"/>
    </reaction>
</comment>
<evidence type="ECO:0000313" key="6">
    <source>
        <dbReference type="Proteomes" id="UP000325645"/>
    </source>
</evidence>
<accession>A0A5E7WTQ2</accession>
<keyword evidence="4" id="KW-0732">Signal</keyword>
<evidence type="ECO:0000313" key="5">
    <source>
        <dbReference type="EMBL" id="VVQ38271.1"/>
    </source>
</evidence>
<dbReference type="InterPro" id="IPR018550">
    <property type="entry name" value="Lipid-A_deacylase-rel"/>
</dbReference>
<dbReference type="AlphaFoldDB" id="A0A5E7WTQ2"/>
<dbReference type="GO" id="GO:0009279">
    <property type="term" value="C:cell outer membrane"/>
    <property type="evidence" value="ECO:0007669"/>
    <property type="project" value="UniProtKB-SubCell"/>
</dbReference>
<evidence type="ECO:0000256" key="2">
    <source>
        <dbReference type="PIRSR" id="PIRSR029681-1"/>
    </source>
</evidence>
<feature type="active site" description="Charge relay system" evidence="2">
    <location>
        <position position="151"/>
    </location>
</feature>
<keyword evidence="1" id="KW-0998">Cell outer membrane</keyword>